<dbReference type="EMBL" id="JAUSTT010000014">
    <property type="protein sequence ID" value="MDQ0176651.1"/>
    <property type="molecule type" value="Genomic_DNA"/>
</dbReference>
<evidence type="ECO:0000313" key="6">
    <source>
        <dbReference type="Proteomes" id="UP001223586"/>
    </source>
</evidence>
<evidence type="ECO:0000256" key="3">
    <source>
        <dbReference type="ARBA" id="ARBA00023163"/>
    </source>
</evidence>
<dbReference type="Proteomes" id="UP001223586">
    <property type="component" value="Unassembled WGS sequence"/>
</dbReference>
<dbReference type="Gene3D" id="1.10.10.10">
    <property type="entry name" value="Winged helix-like DNA-binding domain superfamily/Winged helix DNA-binding domain"/>
    <property type="match status" value="1"/>
</dbReference>
<dbReference type="RefSeq" id="WP_307229976.1">
    <property type="nucleotide sequence ID" value="NZ_JAUSTT010000014.1"/>
</dbReference>
<dbReference type="PROSITE" id="PS50949">
    <property type="entry name" value="HTH_GNTR"/>
    <property type="match status" value="1"/>
</dbReference>
<dbReference type="PANTHER" id="PTHR38445">
    <property type="entry name" value="HTH-TYPE TRANSCRIPTIONAL REPRESSOR YTRA"/>
    <property type="match status" value="1"/>
</dbReference>
<keyword evidence="3" id="KW-0804">Transcription</keyword>
<name>A0ABT9WTL8_9BACI</name>
<evidence type="ECO:0000256" key="1">
    <source>
        <dbReference type="ARBA" id="ARBA00023015"/>
    </source>
</evidence>
<accession>A0ABT9WTL8</accession>
<evidence type="ECO:0000256" key="2">
    <source>
        <dbReference type="ARBA" id="ARBA00023125"/>
    </source>
</evidence>
<dbReference type="InterPro" id="IPR036388">
    <property type="entry name" value="WH-like_DNA-bd_sf"/>
</dbReference>
<gene>
    <name evidence="5" type="ORF">J2S08_002509</name>
</gene>
<protein>
    <submittedName>
        <fullName evidence="5">GntR family transcriptional regulator</fullName>
    </submittedName>
</protein>
<dbReference type="InterPro" id="IPR000524">
    <property type="entry name" value="Tscrpt_reg_HTH_GntR"/>
</dbReference>
<dbReference type="PANTHER" id="PTHR38445:SF7">
    <property type="entry name" value="GNTR-FAMILY TRANSCRIPTIONAL REGULATOR"/>
    <property type="match status" value="1"/>
</dbReference>
<dbReference type="InterPro" id="IPR036390">
    <property type="entry name" value="WH_DNA-bd_sf"/>
</dbReference>
<evidence type="ECO:0000259" key="4">
    <source>
        <dbReference type="PROSITE" id="PS50949"/>
    </source>
</evidence>
<proteinExistence type="predicted"/>
<sequence>MKKHDEWRQLPIIVDSDSSEPLYVQIKNQLRALIMSGKLSKDTLLPSIRALSQQLSCSIITTRRAYHDLEIEGIIKTKQGLGTFVTEIQQQEQSFYQENEIRKILRDAITLSKSFQYSSKDLIRMLTEELEKEDKS</sequence>
<keyword evidence="6" id="KW-1185">Reference proteome</keyword>
<dbReference type="SMART" id="SM00345">
    <property type="entry name" value="HTH_GNTR"/>
    <property type="match status" value="1"/>
</dbReference>
<dbReference type="Pfam" id="PF00392">
    <property type="entry name" value="GntR"/>
    <property type="match status" value="1"/>
</dbReference>
<dbReference type="CDD" id="cd07377">
    <property type="entry name" value="WHTH_GntR"/>
    <property type="match status" value="1"/>
</dbReference>
<comment type="caution">
    <text evidence="5">The sequence shown here is derived from an EMBL/GenBank/DDBJ whole genome shotgun (WGS) entry which is preliminary data.</text>
</comment>
<reference evidence="5 6" key="1">
    <citation type="submission" date="2023-07" db="EMBL/GenBank/DDBJ databases">
        <title>Genomic Encyclopedia of Type Strains, Phase IV (KMG-IV): sequencing the most valuable type-strain genomes for metagenomic binning, comparative biology and taxonomic classification.</title>
        <authorList>
            <person name="Goeker M."/>
        </authorList>
    </citation>
    <scope>NUCLEOTIDE SEQUENCE [LARGE SCALE GENOMIC DNA]</scope>
    <source>
        <strain evidence="5 6">DSM 23837</strain>
    </source>
</reference>
<keyword evidence="1" id="KW-0805">Transcription regulation</keyword>
<dbReference type="SUPFAM" id="SSF46785">
    <property type="entry name" value="Winged helix' DNA-binding domain"/>
    <property type="match status" value="1"/>
</dbReference>
<feature type="domain" description="HTH gntR-type" evidence="4">
    <location>
        <begin position="20"/>
        <end position="88"/>
    </location>
</feature>
<evidence type="ECO:0000313" key="5">
    <source>
        <dbReference type="EMBL" id="MDQ0176651.1"/>
    </source>
</evidence>
<organism evidence="5 6">
    <name type="scientific">Bacillus chungangensis</name>
    <dbReference type="NCBI Taxonomy" id="587633"/>
    <lineage>
        <taxon>Bacteria</taxon>
        <taxon>Bacillati</taxon>
        <taxon>Bacillota</taxon>
        <taxon>Bacilli</taxon>
        <taxon>Bacillales</taxon>
        <taxon>Bacillaceae</taxon>
        <taxon>Bacillus</taxon>
    </lineage>
</organism>
<keyword evidence="2" id="KW-0238">DNA-binding</keyword>